<keyword evidence="3" id="KW-1185">Reference proteome</keyword>
<dbReference type="SUPFAM" id="SSF55729">
    <property type="entry name" value="Acyl-CoA N-acyltransferases (Nat)"/>
    <property type="match status" value="1"/>
</dbReference>
<protein>
    <recommendedName>
        <fullName evidence="1">N-acetyltransferase domain-containing protein</fullName>
    </recommendedName>
</protein>
<dbReference type="PROSITE" id="PS51186">
    <property type="entry name" value="GNAT"/>
    <property type="match status" value="1"/>
</dbReference>
<evidence type="ECO:0000313" key="2">
    <source>
        <dbReference type="EMBL" id="OFI48656.1"/>
    </source>
</evidence>
<dbReference type="Gene3D" id="3.40.630.30">
    <property type="match status" value="1"/>
</dbReference>
<dbReference type="EMBL" id="MKIR01000024">
    <property type="protein sequence ID" value="OFI48656.1"/>
    <property type="molecule type" value="Genomic_DNA"/>
</dbReference>
<dbReference type="AlphaFoldDB" id="A0A1E8GL16"/>
<gene>
    <name evidence="2" type="ORF">BG261_07100</name>
</gene>
<evidence type="ECO:0000313" key="3">
    <source>
        <dbReference type="Proteomes" id="UP000178622"/>
    </source>
</evidence>
<dbReference type="Proteomes" id="UP000178622">
    <property type="component" value="Unassembled WGS sequence"/>
</dbReference>
<dbReference type="InterPro" id="IPR016181">
    <property type="entry name" value="Acyl_CoA_acyltransferase"/>
</dbReference>
<dbReference type="Pfam" id="PF00583">
    <property type="entry name" value="Acetyltransf_1"/>
    <property type="match status" value="1"/>
</dbReference>
<dbReference type="InterPro" id="IPR000182">
    <property type="entry name" value="GNAT_dom"/>
</dbReference>
<dbReference type="PRINTS" id="PR01754">
    <property type="entry name" value="SACTRNSFRASE"/>
</dbReference>
<dbReference type="InterPro" id="IPR008125">
    <property type="entry name" value="Streptothricin_AcTrfase"/>
</dbReference>
<sequence length="174" mass="20341">MIKIIRINNENKESLQLPNEDFHIFGKLIPTFKDETWSYQEEIFEKSLVMKFPDENYSLENIDNKGFALAAFNDEKCIGLAIFEDTWNKFMYLMDLKVNKEYRKQGIASLLITSAIGEIKNRGYKGINTIGQDNNLVACRFYLNNGFKIGGIDNMSYKFTQQEGKTDIYFYLEF</sequence>
<evidence type="ECO:0000259" key="1">
    <source>
        <dbReference type="PROSITE" id="PS51186"/>
    </source>
</evidence>
<name>A0A1E8GL16_9LACT</name>
<dbReference type="RefSeq" id="WP_070793048.1">
    <property type="nucleotide sequence ID" value="NZ_MKIR01000024.1"/>
</dbReference>
<dbReference type="CDD" id="cd04301">
    <property type="entry name" value="NAT_SF"/>
    <property type="match status" value="1"/>
</dbReference>
<dbReference type="OrthoDB" id="9809956at2"/>
<accession>A0A1E8GL16</accession>
<reference evidence="3" key="1">
    <citation type="submission" date="2016-09" db="EMBL/GenBank/DDBJ databases">
        <title>Draft genome sequence of a novel species of the family Streptococcaceae isolated from flowers.</title>
        <authorList>
            <person name="Chuah L.-O."/>
            <person name="Yap K.-P."/>
            <person name="Thong K.L."/>
            <person name="Liong M.T."/>
            <person name="Ahmad R."/>
            <person name="Rusul G."/>
        </authorList>
    </citation>
    <scope>NUCLEOTIDE SEQUENCE [LARGE SCALE GENOMIC DNA]</scope>
    <source>
        <strain evidence="3">DF1</strain>
    </source>
</reference>
<dbReference type="STRING" id="1859473.BG261_07100"/>
<comment type="caution">
    <text evidence="2">The sequence shown here is derived from an EMBL/GenBank/DDBJ whole genome shotgun (WGS) entry which is preliminary data.</text>
</comment>
<proteinExistence type="predicted"/>
<organism evidence="2 3">
    <name type="scientific">Floricoccus tropicus</name>
    <dbReference type="NCBI Taxonomy" id="1859473"/>
    <lineage>
        <taxon>Bacteria</taxon>
        <taxon>Bacillati</taxon>
        <taxon>Bacillota</taxon>
        <taxon>Bacilli</taxon>
        <taxon>Lactobacillales</taxon>
        <taxon>Streptococcaceae</taxon>
        <taxon>Floricoccus</taxon>
    </lineage>
</organism>
<feature type="domain" description="N-acetyltransferase" evidence="1">
    <location>
        <begin position="27"/>
        <end position="174"/>
    </location>
</feature>
<dbReference type="GO" id="GO:0016747">
    <property type="term" value="F:acyltransferase activity, transferring groups other than amino-acyl groups"/>
    <property type="evidence" value="ECO:0007669"/>
    <property type="project" value="InterPro"/>
</dbReference>